<evidence type="ECO:0000313" key="3">
    <source>
        <dbReference type="EMBL" id="TJY36292.1"/>
    </source>
</evidence>
<dbReference type="Gene3D" id="3.40.50.1110">
    <property type="entry name" value="SGNH hydrolase"/>
    <property type="match status" value="1"/>
</dbReference>
<dbReference type="EMBL" id="SUPL01000003">
    <property type="protein sequence ID" value="TJY36292.1"/>
    <property type="molecule type" value="Genomic_DNA"/>
</dbReference>
<dbReference type="Gene3D" id="1.25.40.10">
    <property type="entry name" value="Tetratricopeptide repeat domain"/>
    <property type="match status" value="1"/>
</dbReference>
<dbReference type="GO" id="GO:0016788">
    <property type="term" value="F:hydrolase activity, acting on ester bonds"/>
    <property type="evidence" value="ECO:0007669"/>
    <property type="project" value="UniProtKB-ARBA"/>
</dbReference>
<evidence type="ECO:0000256" key="2">
    <source>
        <dbReference type="SAM" id="MobiDB-lite"/>
    </source>
</evidence>
<keyword evidence="4" id="KW-1185">Reference proteome</keyword>
<dbReference type="InterPro" id="IPR036514">
    <property type="entry name" value="SGNH_hydro_sf"/>
</dbReference>
<evidence type="ECO:0000256" key="1">
    <source>
        <dbReference type="PROSITE-ProRule" id="PRU00339"/>
    </source>
</evidence>
<dbReference type="CDD" id="cd00229">
    <property type="entry name" value="SGNH_hydrolase"/>
    <property type="match status" value="1"/>
</dbReference>
<dbReference type="AlphaFoldDB" id="A0A4U0F0Y0"/>
<dbReference type="OrthoDB" id="7443339at2"/>
<feature type="region of interest" description="Disordered" evidence="2">
    <location>
        <begin position="532"/>
        <end position="551"/>
    </location>
</feature>
<protein>
    <submittedName>
        <fullName evidence="3">Uncharacterized protein</fullName>
    </submittedName>
</protein>
<dbReference type="InterPro" id="IPR019734">
    <property type="entry name" value="TPR_rpt"/>
</dbReference>
<dbReference type="Proteomes" id="UP000307657">
    <property type="component" value="Unassembled WGS sequence"/>
</dbReference>
<evidence type="ECO:0000313" key="4">
    <source>
        <dbReference type="Proteomes" id="UP000307657"/>
    </source>
</evidence>
<dbReference type="PROSITE" id="PS50005">
    <property type="entry name" value="TPR"/>
    <property type="match status" value="1"/>
</dbReference>
<dbReference type="PROSITE" id="PS51257">
    <property type="entry name" value="PROKAR_LIPOPROTEIN"/>
    <property type="match status" value="1"/>
</dbReference>
<keyword evidence="1" id="KW-0802">TPR repeat</keyword>
<reference evidence="3 4" key="1">
    <citation type="submission" date="2019-04" db="EMBL/GenBank/DDBJ databases">
        <title>Lacinutrix sp. nov., isolated from marine water.</title>
        <authorList>
            <person name="Kim W."/>
        </authorList>
    </citation>
    <scope>NUCLEOTIDE SEQUENCE [LARGE SCALE GENOMIC DNA]</scope>
    <source>
        <strain evidence="3 4">CAU 1491</strain>
    </source>
</reference>
<comment type="caution">
    <text evidence="3">The sequence shown here is derived from an EMBL/GenBank/DDBJ whole genome shotgun (WGS) entry which is preliminary data.</text>
</comment>
<organism evidence="3 4">
    <name type="scientific">Pontimicrobium aquaticum</name>
    <dbReference type="NCBI Taxonomy" id="2565367"/>
    <lineage>
        <taxon>Bacteria</taxon>
        <taxon>Pseudomonadati</taxon>
        <taxon>Bacteroidota</taxon>
        <taxon>Flavobacteriia</taxon>
        <taxon>Flavobacteriales</taxon>
        <taxon>Flavobacteriaceae</taxon>
        <taxon>Pontimicrobium</taxon>
    </lineage>
</organism>
<dbReference type="RefSeq" id="WP_136842280.1">
    <property type="nucleotide sequence ID" value="NZ_SUPL01000003.1"/>
</dbReference>
<sequence>MKSIKSFFYLAFILFTILSCSNSTESDSLKVLFIGNSYTYYNSSPELLKALIREKFPKKPIEIQLISQGGMTLKRHWEEGRAVEVIKSNDWDYVILQEQSKLGMGLIIDNDIYFGQTDHFYEYATKFDTEIKKIGAQTAFFMTWSVKQRPEEQKILTHAYSTIAKELNAKLIPVGLVWDKVRNQAKFDLYDLDGSHPSAYGSYLVATSIFSALLEESPLGLSGVISGLQLSSTGEPSLDSQPLVDISETDAQTIQKTSWKVVEDIRKKGGYIDINKPKQKYVLPKLTEGDVIDTKEIEGRWYGTSTYSNNYLGVILDVENIENSLEAKISFYSPNGQDKMFVTDVELKDKQLNMILIDSLRTMSSNLNFYFNNKKLNGLSKSFGGDITNYKHWNLSRLNNQNGLDLEALDVLITAFNNDIESKGYVKAAINYYKKYSSLIGKSYLPEEAYLNAVGYNFVEDGKVDEALNIFELAMILYPESVNTYDSYGETLIKAGEFEKGLSVYTKGYELAKKTGNENATYMEANLKRFKEGKSKQRQTELLPPPPPTGI</sequence>
<dbReference type="SUPFAM" id="SSF48452">
    <property type="entry name" value="TPR-like"/>
    <property type="match status" value="1"/>
</dbReference>
<dbReference type="InterPro" id="IPR011990">
    <property type="entry name" value="TPR-like_helical_dom_sf"/>
</dbReference>
<feature type="repeat" description="TPR" evidence="1">
    <location>
        <begin position="448"/>
        <end position="481"/>
    </location>
</feature>
<gene>
    <name evidence="3" type="ORF">E5167_06390</name>
</gene>
<accession>A0A4U0F0Y0</accession>
<dbReference type="SUPFAM" id="SSF52266">
    <property type="entry name" value="SGNH hydrolase"/>
    <property type="match status" value="1"/>
</dbReference>
<proteinExistence type="predicted"/>
<name>A0A4U0F0Y0_9FLAO</name>